<dbReference type="PANTHER" id="PTHR31637:SF0">
    <property type="entry name" value="2,3-BISPHOSPHOGLYCERATE-INDEPENDENT PHOSPHOGLYCERATE MUTASE"/>
    <property type="match status" value="1"/>
</dbReference>
<dbReference type="Pfam" id="PF01676">
    <property type="entry name" value="Metalloenzyme"/>
    <property type="match status" value="1"/>
</dbReference>
<dbReference type="SUPFAM" id="SSF53649">
    <property type="entry name" value="Alkaline phosphatase-like"/>
    <property type="match status" value="1"/>
</dbReference>
<gene>
    <name evidence="13" type="ORF">METZ01_LOCUS6082</name>
</gene>
<dbReference type="GO" id="GO:0004619">
    <property type="term" value="F:phosphoglycerate mutase activity"/>
    <property type="evidence" value="ECO:0007669"/>
    <property type="project" value="UniProtKB-EC"/>
</dbReference>
<dbReference type="GO" id="GO:0005829">
    <property type="term" value="C:cytosol"/>
    <property type="evidence" value="ECO:0007669"/>
    <property type="project" value="TreeGrafter"/>
</dbReference>
<dbReference type="Gene3D" id="3.40.720.10">
    <property type="entry name" value="Alkaline Phosphatase, subunit A"/>
    <property type="match status" value="1"/>
</dbReference>
<dbReference type="HAMAP" id="MF_01038">
    <property type="entry name" value="GpmI"/>
    <property type="match status" value="1"/>
</dbReference>
<dbReference type="PANTHER" id="PTHR31637">
    <property type="entry name" value="2,3-BISPHOSPHOGLYCERATE-INDEPENDENT PHOSPHOGLYCERATE MUTASE"/>
    <property type="match status" value="1"/>
</dbReference>
<sequence length="613" mass="67559">VIAYEFEKLSHLSNTIPVLVLNLELIENFLTGLAKKGEQYTRVGEGKEGFLAALNNQNLSRLTCDSSLKKLLSMIIREPIIEPGRIRYYSMTAKKTAVLVILDGWGYREHSEHNAIYAANSPHWDALWADHSHTLIDTSGKSVGLPTGQMGNSEVGHMNLGAGRVVYQNLTRIDKEIEEGQFFENPALVGAINKATEADSAVHVLGLISPGGIHSHEDQIMAMLGLALDKGAPRVFLHAFLDGRDTPPRSALPSLIEADEFLQASGRGRIASICGRFYAMDRDNRWERVQPAYEMLTENKADFRFTNVGEALRAAYARDEDDEFVQATLVGDSETDFACVNDEDVVVFMNFRADRAREITRAFVEDDFSGFVRAIRPKLNDFVMLTEYAADINTTCAYSTPKLDNVIGAYLADLGKTQLRIAETEKYAHVTFFFNGGREAPFDNETRTLVPSPKVKTYDLKPEMSAFEVTDKLVDAIHSGKYDAIICNYANGDMVGHTGDFEASVKAVEAVDQCLGRIVAAIEATNGELLITADHGNVEQMIDPKTNQPLTSHTNGPVPLVYVGDSRLRFLSKGSLADIAPTMLTLMGIPVPEEMTGKVLLENPDAQKQTAQN</sequence>
<evidence type="ECO:0000256" key="3">
    <source>
        <dbReference type="ARBA" id="ARBA00004798"/>
    </source>
</evidence>
<dbReference type="InterPro" id="IPR006124">
    <property type="entry name" value="Metalloenzyme"/>
</dbReference>
<evidence type="ECO:0000259" key="12">
    <source>
        <dbReference type="Pfam" id="PF06415"/>
    </source>
</evidence>
<evidence type="ECO:0000256" key="6">
    <source>
        <dbReference type="ARBA" id="ARBA00022723"/>
    </source>
</evidence>
<accession>A0A381NHB8</accession>
<comment type="cofactor">
    <cofactor evidence="2">
        <name>Mn(2+)</name>
        <dbReference type="ChEBI" id="CHEBI:29035"/>
    </cofactor>
</comment>
<dbReference type="UniPathway" id="UPA00109">
    <property type="reaction ID" value="UER00186"/>
</dbReference>
<dbReference type="InterPro" id="IPR011258">
    <property type="entry name" value="BPG-indep_PGM_N"/>
</dbReference>
<proteinExistence type="inferred from homology"/>
<reference evidence="13" key="1">
    <citation type="submission" date="2018-05" db="EMBL/GenBank/DDBJ databases">
        <authorList>
            <person name="Lanie J.A."/>
            <person name="Ng W.-L."/>
            <person name="Kazmierczak K.M."/>
            <person name="Andrzejewski T.M."/>
            <person name="Davidsen T.M."/>
            <person name="Wayne K.J."/>
            <person name="Tettelin H."/>
            <person name="Glass J.I."/>
            <person name="Rusch D."/>
            <person name="Podicherti R."/>
            <person name="Tsui H.-C.T."/>
            <person name="Winkler M.E."/>
        </authorList>
    </citation>
    <scope>NUCLEOTIDE SEQUENCE</scope>
</reference>
<evidence type="ECO:0000256" key="4">
    <source>
        <dbReference type="ARBA" id="ARBA00008819"/>
    </source>
</evidence>
<keyword evidence="9" id="KW-0413">Isomerase</keyword>
<keyword evidence="7" id="KW-0324">Glycolysis</keyword>
<name>A0A381NHB8_9ZZZZ</name>
<evidence type="ECO:0000256" key="7">
    <source>
        <dbReference type="ARBA" id="ARBA00023152"/>
    </source>
</evidence>
<evidence type="ECO:0000256" key="1">
    <source>
        <dbReference type="ARBA" id="ARBA00000370"/>
    </source>
</evidence>
<feature type="non-terminal residue" evidence="13">
    <location>
        <position position="1"/>
    </location>
</feature>
<dbReference type="AlphaFoldDB" id="A0A381NHB8"/>
<dbReference type="GO" id="GO:0006096">
    <property type="term" value="P:glycolytic process"/>
    <property type="evidence" value="ECO:0007669"/>
    <property type="project" value="UniProtKB-UniPathway"/>
</dbReference>
<organism evidence="13">
    <name type="scientific">marine metagenome</name>
    <dbReference type="NCBI Taxonomy" id="408172"/>
    <lineage>
        <taxon>unclassified sequences</taxon>
        <taxon>metagenomes</taxon>
        <taxon>ecological metagenomes</taxon>
    </lineage>
</organism>
<dbReference type="InterPro" id="IPR017850">
    <property type="entry name" value="Alkaline_phosphatase_core_sf"/>
</dbReference>
<dbReference type="EMBL" id="UINC01000321">
    <property type="protein sequence ID" value="SUZ53228.1"/>
    <property type="molecule type" value="Genomic_DNA"/>
</dbReference>
<keyword evidence="8" id="KW-0464">Manganese</keyword>
<dbReference type="FunFam" id="3.40.720.10:FF:000001">
    <property type="entry name" value="2,3-bisphosphoglycerate-independent phosphoglycerate mutase"/>
    <property type="match status" value="1"/>
</dbReference>
<dbReference type="CDD" id="cd16010">
    <property type="entry name" value="iPGM"/>
    <property type="match status" value="1"/>
</dbReference>
<dbReference type="EC" id="5.4.2.12" evidence="5"/>
<feature type="domain" description="BPG-independent PGAM N-terminal" evidence="12">
    <location>
        <begin position="173"/>
        <end position="389"/>
    </location>
</feature>
<dbReference type="GO" id="GO:0006007">
    <property type="term" value="P:glucose catabolic process"/>
    <property type="evidence" value="ECO:0007669"/>
    <property type="project" value="InterPro"/>
</dbReference>
<evidence type="ECO:0000256" key="10">
    <source>
        <dbReference type="ARBA" id="ARBA00071648"/>
    </source>
</evidence>
<comment type="pathway">
    <text evidence="3">Carbohydrate degradation; glycolysis; pyruvate from D-glyceraldehyde 3-phosphate: step 3/5.</text>
</comment>
<comment type="catalytic activity">
    <reaction evidence="1">
        <text>(2R)-2-phosphoglycerate = (2R)-3-phosphoglycerate</text>
        <dbReference type="Rhea" id="RHEA:15901"/>
        <dbReference type="ChEBI" id="CHEBI:58272"/>
        <dbReference type="ChEBI" id="CHEBI:58289"/>
        <dbReference type="EC" id="5.4.2.12"/>
    </reaction>
</comment>
<dbReference type="SUPFAM" id="SSF64158">
    <property type="entry name" value="2,3-Bisphosphoglycerate-independent phosphoglycerate mutase, substrate-binding domain"/>
    <property type="match status" value="1"/>
</dbReference>
<evidence type="ECO:0000256" key="9">
    <source>
        <dbReference type="ARBA" id="ARBA00023235"/>
    </source>
</evidence>
<comment type="similarity">
    <text evidence="4">Belongs to the BPG-independent phosphoglycerate mutase family.</text>
</comment>
<dbReference type="Pfam" id="PF06415">
    <property type="entry name" value="iPGM_N"/>
    <property type="match status" value="1"/>
</dbReference>
<evidence type="ECO:0000256" key="2">
    <source>
        <dbReference type="ARBA" id="ARBA00001936"/>
    </source>
</evidence>
<dbReference type="GO" id="GO:0030145">
    <property type="term" value="F:manganese ion binding"/>
    <property type="evidence" value="ECO:0007669"/>
    <property type="project" value="InterPro"/>
</dbReference>
<dbReference type="NCBIfam" id="TIGR01307">
    <property type="entry name" value="pgm_bpd_ind"/>
    <property type="match status" value="1"/>
</dbReference>
<evidence type="ECO:0000256" key="8">
    <source>
        <dbReference type="ARBA" id="ARBA00023211"/>
    </source>
</evidence>
<keyword evidence="6" id="KW-0479">Metal-binding</keyword>
<evidence type="ECO:0000259" key="11">
    <source>
        <dbReference type="Pfam" id="PF01676"/>
    </source>
</evidence>
<dbReference type="InterPro" id="IPR005995">
    <property type="entry name" value="Pgm_bpd_ind"/>
</dbReference>
<protein>
    <recommendedName>
        <fullName evidence="10">2,3-bisphosphoglycerate-independent phosphoglycerate mutase</fullName>
        <ecNumber evidence="5">5.4.2.12</ecNumber>
    </recommendedName>
</protein>
<dbReference type="FunFam" id="3.40.1450.10:FF:000001">
    <property type="entry name" value="2,3-bisphosphoglycerate-independent phosphoglycerate mutase"/>
    <property type="match status" value="1"/>
</dbReference>
<evidence type="ECO:0000256" key="5">
    <source>
        <dbReference type="ARBA" id="ARBA00012026"/>
    </source>
</evidence>
<dbReference type="InterPro" id="IPR036646">
    <property type="entry name" value="PGAM_B_sf"/>
</dbReference>
<dbReference type="Gene3D" id="3.40.1450.10">
    <property type="entry name" value="BPG-independent phosphoglycerate mutase, domain B"/>
    <property type="match status" value="1"/>
</dbReference>
<feature type="domain" description="Metalloenzyme" evidence="11">
    <location>
        <begin position="95"/>
        <end position="589"/>
    </location>
</feature>
<evidence type="ECO:0000313" key="13">
    <source>
        <dbReference type="EMBL" id="SUZ53228.1"/>
    </source>
</evidence>